<comment type="caution">
    <text evidence="3">The sequence shown here is derived from an EMBL/GenBank/DDBJ whole genome shotgun (WGS) entry which is preliminary data.</text>
</comment>
<evidence type="ECO:0000256" key="1">
    <source>
        <dbReference type="ARBA" id="ARBA00007613"/>
    </source>
</evidence>
<keyword evidence="2" id="KW-0564">Palmitate</keyword>
<feature type="signal peptide" evidence="2">
    <location>
        <begin position="1"/>
        <end position="23"/>
    </location>
</feature>
<evidence type="ECO:0000313" key="3">
    <source>
        <dbReference type="EMBL" id="MFD2545668.1"/>
    </source>
</evidence>
<dbReference type="InterPro" id="IPR003423">
    <property type="entry name" value="OMP_efflux"/>
</dbReference>
<keyword evidence="2" id="KW-0472">Membrane</keyword>
<comment type="subcellular location">
    <subcellularLocation>
        <location evidence="2">Cell membrane</location>
        <topology evidence="2">Lipid-anchor</topology>
    </subcellularLocation>
</comment>
<dbReference type="NCBIfam" id="TIGR01845">
    <property type="entry name" value="outer_NodT"/>
    <property type="match status" value="1"/>
</dbReference>
<evidence type="ECO:0000256" key="2">
    <source>
        <dbReference type="RuleBase" id="RU362097"/>
    </source>
</evidence>
<dbReference type="PANTHER" id="PTHR30203:SF33">
    <property type="entry name" value="BLR4455 PROTEIN"/>
    <property type="match status" value="1"/>
</dbReference>
<keyword evidence="2" id="KW-0449">Lipoprotein</keyword>
<feature type="chain" id="PRO_5044965306" evidence="2">
    <location>
        <begin position="24"/>
        <end position="468"/>
    </location>
</feature>
<dbReference type="Gene3D" id="2.20.200.10">
    <property type="entry name" value="Outer membrane efflux proteins (OEP)"/>
    <property type="match status" value="1"/>
</dbReference>
<reference evidence="4" key="1">
    <citation type="journal article" date="2019" name="Int. J. Syst. Evol. Microbiol.">
        <title>The Global Catalogue of Microorganisms (GCM) 10K type strain sequencing project: providing services to taxonomists for standard genome sequencing and annotation.</title>
        <authorList>
            <consortium name="The Broad Institute Genomics Platform"/>
            <consortium name="The Broad Institute Genome Sequencing Center for Infectious Disease"/>
            <person name="Wu L."/>
            <person name="Ma J."/>
        </authorList>
    </citation>
    <scope>NUCLEOTIDE SEQUENCE [LARGE SCALE GENOMIC DNA]</scope>
    <source>
        <strain evidence="4">KCTC 52204</strain>
    </source>
</reference>
<dbReference type="EMBL" id="JBHULG010000002">
    <property type="protein sequence ID" value="MFD2545668.1"/>
    <property type="molecule type" value="Genomic_DNA"/>
</dbReference>
<keyword evidence="2" id="KW-1134">Transmembrane beta strand</keyword>
<name>A0ABW5KBE6_9FLAO</name>
<keyword evidence="2" id="KW-0812">Transmembrane</keyword>
<proteinExistence type="inferred from homology"/>
<dbReference type="SUPFAM" id="SSF56954">
    <property type="entry name" value="Outer membrane efflux proteins (OEP)"/>
    <property type="match status" value="1"/>
</dbReference>
<gene>
    <name evidence="3" type="ORF">ACFSO8_09360</name>
</gene>
<evidence type="ECO:0000313" key="4">
    <source>
        <dbReference type="Proteomes" id="UP001597394"/>
    </source>
</evidence>
<sequence length="468" mass="52172">MKKQLNIKIIFLLLTVFVVSSCATREKYETPKDINENLFRTDYLPKDSTSTATVSWREIFTDPVLQKHIAQGLENNLDIRIALQNIVSAEAYLKQSKAAYQPTLSVGPSYTFQTQSLNTQLGQISGGRKYNNLFDLSGDISWEADIWGKMKAQEKAQLAQYLGTVAAHKAVKSDLVAAIASTYYQLLTFDEQKRIISETIALRNKNLETTKALKEAGTLTEVAVQQSEALVFNAQSLLIDTDTQIALLENTMSLLMGVPSQKIERTSLSQQKMPAEYQLGFSANLLSNRADVMASEYDLMAAFELSKAAKAQFYPTLRITGSGGIQSLDIDHLFNANSLFANVVGGLMQPILNQRQIRTNYEVSLANKEKAYLNFRKTLLTAGREVSDALKVYESQDKFIDLKRKELSAYKKSVEFSQELVNYGMANYLEVLNASVNSLNAELNISNAEYAKMKAGVELYQALGGGWR</sequence>
<comment type="similarity">
    <text evidence="1 2">Belongs to the outer membrane factor (OMF) (TC 1.B.17) family.</text>
</comment>
<dbReference type="InterPro" id="IPR010131">
    <property type="entry name" value="MdtP/NodT-like"/>
</dbReference>
<dbReference type="Proteomes" id="UP001597394">
    <property type="component" value="Unassembled WGS sequence"/>
</dbReference>
<dbReference type="RefSeq" id="WP_255930137.1">
    <property type="nucleotide sequence ID" value="NZ_JANFQP010000002.1"/>
</dbReference>
<keyword evidence="2" id="KW-0732">Signal</keyword>
<dbReference type="PROSITE" id="PS51257">
    <property type="entry name" value="PROKAR_LIPOPROTEIN"/>
    <property type="match status" value="1"/>
</dbReference>
<dbReference type="PANTHER" id="PTHR30203">
    <property type="entry name" value="OUTER MEMBRANE CATION EFFLUX PROTEIN"/>
    <property type="match status" value="1"/>
</dbReference>
<dbReference type="Gene3D" id="1.20.1600.10">
    <property type="entry name" value="Outer membrane efflux proteins (OEP)"/>
    <property type="match status" value="1"/>
</dbReference>
<dbReference type="Pfam" id="PF02321">
    <property type="entry name" value="OEP"/>
    <property type="match status" value="2"/>
</dbReference>
<protein>
    <submittedName>
        <fullName evidence="3">Efflux transporter outer membrane subunit</fullName>
    </submittedName>
</protein>
<accession>A0ABW5KBE6</accession>
<keyword evidence="4" id="KW-1185">Reference proteome</keyword>
<organism evidence="3 4">
    <name type="scientific">Kaistella montana</name>
    <dbReference type="NCBI Taxonomy" id="1849733"/>
    <lineage>
        <taxon>Bacteria</taxon>
        <taxon>Pseudomonadati</taxon>
        <taxon>Bacteroidota</taxon>
        <taxon>Flavobacteriia</taxon>
        <taxon>Flavobacteriales</taxon>
        <taxon>Weeksellaceae</taxon>
        <taxon>Chryseobacterium group</taxon>
        <taxon>Kaistella</taxon>
    </lineage>
</organism>